<dbReference type="SUPFAM" id="SSF54862">
    <property type="entry name" value="4Fe-4S ferredoxins"/>
    <property type="match status" value="1"/>
</dbReference>
<proteinExistence type="predicted"/>
<keyword evidence="7" id="KW-0411">Iron-sulfur</keyword>
<dbReference type="GO" id="GO:0046872">
    <property type="term" value="F:metal ion binding"/>
    <property type="evidence" value="ECO:0007669"/>
    <property type="project" value="UniProtKB-KW"/>
</dbReference>
<keyword evidence="1" id="KW-0813">Transport</keyword>
<dbReference type="PANTHER" id="PTHR43687">
    <property type="entry name" value="ADENYLYLSULFATE REDUCTASE, BETA SUBUNIT"/>
    <property type="match status" value="1"/>
</dbReference>
<evidence type="ECO:0000259" key="8">
    <source>
        <dbReference type="PROSITE" id="PS51379"/>
    </source>
</evidence>
<dbReference type="InterPro" id="IPR017896">
    <property type="entry name" value="4Fe4S_Fe-S-bd"/>
</dbReference>
<evidence type="ECO:0000313" key="10">
    <source>
        <dbReference type="Proteomes" id="UP000078390"/>
    </source>
</evidence>
<keyword evidence="10" id="KW-1185">Reference proteome</keyword>
<dbReference type="PANTHER" id="PTHR43687:SF6">
    <property type="entry name" value="L-ASPARTATE SEMIALDEHYDE SULFURTRANSFERASE IRON-SULFUR SUBUNIT"/>
    <property type="match status" value="1"/>
</dbReference>
<dbReference type="Pfam" id="PF12838">
    <property type="entry name" value="Fer4_7"/>
    <property type="match status" value="1"/>
</dbReference>
<dbReference type="PROSITE" id="PS51379">
    <property type="entry name" value="4FE4S_FER_2"/>
    <property type="match status" value="2"/>
</dbReference>
<dbReference type="AlphaFoldDB" id="A0A179D5G2"/>
<dbReference type="STRING" id="999894.TDIS_0885"/>
<evidence type="ECO:0000256" key="4">
    <source>
        <dbReference type="ARBA" id="ARBA00022737"/>
    </source>
</evidence>
<evidence type="ECO:0000256" key="2">
    <source>
        <dbReference type="ARBA" id="ARBA00022485"/>
    </source>
</evidence>
<keyword evidence="6" id="KW-0408">Iron</keyword>
<evidence type="ECO:0000256" key="5">
    <source>
        <dbReference type="ARBA" id="ARBA00022982"/>
    </source>
</evidence>
<evidence type="ECO:0000256" key="7">
    <source>
        <dbReference type="ARBA" id="ARBA00023014"/>
    </source>
</evidence>
<keyword evidence="5" id="KW-0249">Electron transport</keyword>
<comment type="caution">
    <text evidence="9">The sequence shown here is derived from an EMBL/GenBank/DDBJ whole genome shotgun (WGS) entry which is preliminary data.</text>
</comment>
<dbReference type="EMBL" id="LWLG01000004">
    <property type="protein sequence ID" value="OAQ20959.1"/>
    <property type="molecule type" value="Genomic_DNA"/>
</dbReference>
<reference evidence="9 10" key="1">
    <citation type="submission" date="2016-04" db="EMBL/GenBank/DDBJ databases">
        <title>Genome analysis of Thermosulfurimonas dismutans, the first thermophilic sulfur-disproportionating bacterium of the phylum Thermodesulfobacteria.</title>
        <authorList>
            <person name="Mardanov A.V."/>
            <person name="Beletsky A.V."/>
            <person name="Kadnikov V.V."/>
            <person name="Slobodkin A.I."/>
            <person name="Ravin N.V."/>
        </authorList>
    </citation>
    <scope>NUCLEOTIDE SEQUENCE [LARGE SCALE GENOMIC DNA]</scope>
    <source>
        <strain evidence="9 10">S95</strain>
    </source>
</reference>
<protein>
    <submittedName>
        <fullName evidence="9">Ferredoxin</fullName>
    </submittedName>
</protein>
<feature type="domain" description="4Fe-4S ferredoxin-type" evidence="8">
    <location>
        <begin position="186"/>
        <end position="215"/>
    </location>
</feature>
<dbReference type="RefSeq" id="WP_068669717.1">
    <property type="nucleotide sequence ID" value="NZ_LWLG01000004.1"/>
</dbReference>
<dbReference type="PROSITE" id="PS00198">
    <property type="entry name" value="4FE4S_FER_1"/>
    <property type="match status" value="1"/>
</dbReference>
<organism evidence="9 10">
    <name type="scientific">Thermosulfurimonas dismutans</name>
    <dbReference type="NCBI Taxonomy" id="999894"/>
    <lineage>
        <taxon>Bacteria</taxon>
        <taxon>Pseudomonadati</taxon>
        <taxon>Thermodesulfobacteriota</taxon>
        <taxon>Thermodesulfobacteria</taxon>
        <taxon>Thermodesulfobacteriales</taxon>
        <taxon>Thermodesulfobacteriaceae</taxon>
        <taxon>Thermosulfurimonas</taxon>
    </lineage>
</organism>
<keyword evidence="2" id="KW-0004">4Fe-4S</keyword>
<name>A0A179D5G2_9BACT</name>
<evidence type="ECO:0000256" key="6">
    <source>
        <dbReference type="ARBA" id="ARBA00023004"/>
    </source>
</evidence>
<sequence length="373" mass="41561">MTSPVYFVDLHLKKKSSLLDKVEALLEALKLQGRFRKGALVAVKLHFGEAGNLAHLRPQWVRRVVDYLKGLETKPFLTDTNTLYRGSRSDSVVHLETAIRNGFDFAVVGAPIVIADGLRGNTYEKVELDLPVLKEFYLAKEVVRADGLVVLTHFKGHELSAFGGALKNVGMGCAARKGKLEQHSTVAPKIDKKRCVACGTCREFCPVEAPEPVEGVKKPRYRINEKRCIGCGECIAVCPQEAIKVQWNEKAELFMKKMAEYAAALLSTKRGRTFFLNFILQVSPTCDCYPFNDYPLVRDIGILASEDPVAIDQASVDLINQEAGLPGSKVGEVAPGEDKFRRLYPQLNWEITLEHAERIGLGSRKYELIKLEK</sequence>
<keyword evidence="4" id="KW-0677">Repeat</keyword>
<dbReference type="InterPro" id="IPR007160">
    <property type="entry name" value="DUF362"/>
</dbReference>
<accession>A0A179D5G2</accession>
<feature type="domain" description="4Fe-4S ferredoxin-type" evidence="8">
    <location>
        <begin position="219"/>
        <end position="248"/>
    </location>
</feature>
<evidence type="ECO:0000256" key="1">
    <source>
        <dbReference type="ARBA" id="ARBA00022448"/>
    </source>
</evidence>
<dbReference type="PATRIC" id="fig|999894.6.peg.881"/>
<dbReference type="Pfam" id="PF04015">
    <property type="entry name" value="DUF362"/>
    <property type="match status" value="1"/>
</dbReference>
<dbReference type="GO" id="GO:0051539">
    <property type="term" value="F:4 iron, 4 sulfur cluster binding"/>
    <property type="evidence" value="ECO:0007669"/>
    <property type="project" value="UniProtKB-KW"/>
</dbReference>
<gene>
    <name evidence="9" type="ORF">TDIS_0885</name>
</gene>
<dbReference type="InterPro" id="IPR017900">
    <property type="entry name" value="4Fe4S_Fe_S_CS"/>
</dbReference>
<dbReference type="Gene3D" id="3.30.70.20">
    <property type="match status" value="2"/>
</dbReference>
<evidence type="ECO:0000256" key="3">
    <source>
        <dbReference type="ARBA" id="ARBA00022723"/>
    </source>
</evidence>
<dbReference type="InterPro" id="IPR050572">
    <property type="entry name" value="Fe-S_Ferredoxin"/>
</dbReference>
<dbReference type="Proteomes" id="UP000078390">
    <property type="component" value="Unassembled WGS sequence"/>
</dbReference>
<keyword evidence="3" id="KW-0479">Metal-binding</keyword>
<dbReference type="OrthoDB" id="9781559at2"/>
<evidence type="ECO:0000313" key="9">
    <source>
        <dbReference type="EMBL" id="OAQ20959.1"/>
    </source>
</evidence>